<dbReference type="GO" id="GO:0030003">
    <property type="term" value="P:intracellular monoatomic cation homeostasis"/>
    <property type="evidence" value="ECO:0007669"/>
    <property type="project" value="TreeGrafter"/>
</dbReference>
<evidence type="ECO:0000259" key="8">
    <source>
        <dbReference type="PROSITE" id="PS51758"/>
    </source>
</evidence>
<dbReference type="Pfam" id="PF07766">
    <property type="entry name" value="LETM1_RBD"/>
    <property type="match status" value="1"/>
</dbReference>
<accession>A0AAN8IXD2</accession>
<evidence type="ECO:0000256" key="5">
    <source>
        <dbReference type="ARBA" id="ARBA00023128"/>
    </source>
</evidence>
<evidence type="ECO:0000313" key="10">
    <source>
        <dbReference type="Proteomes" id="UP001347796"/>
    </source>
</evidence>
<dbReference type="Proteomes" id="UP001347796">
    <property type="component" value="Unassembled WGS sequence"/>
</dbReference>
<evidence type="ECO:0000256" key="2">
    <source>
        <dbReference type="ARBA" id="ARBA00022692"/>
    </source>
</evidence>
<protein>
    <recommendedName>
        <fullName evidence="8">Letm1 RBD domain-containing protein</fullName>
    </recommendedName>
</protein>
<dbReference type="EMBL" id="JAZGQO010000021">
    <property type="protein sequence ID" value="KAK6165259.1"/>
    <property type="molecule type" value="Genomic_DNA"/>
</dbReference>
<dbReference type="PANTHER" id="PTHR14009:SF13">
    <property type="entry name" value="LETM1 DOMAIN-CONTAINING PROTEIN 1"/>
    <property type="match status" value="1"/>
</dbReference>
<dbReference type="InterPro" id="IPR033122">
    <property type="entry name" value="LETM1-like_RBD"/>
</dbReference>
<comment type="subcellular location">
    <subcellularLocation>
        <location evidence="1">Mitochondrion inner membrane</location>
        <topology evidence="1">Single-pass membrane protein</topology>
    </subcellularLocation>
</comment>
<dbReference type="GO" id="GO:0005743">
    <property type="term" value="C:mitochondrial inner membrane"/>
    <property type="evidence" value="ECO:0007669"/>
    <property type="project" value="UniProtKB-SubCell"/>
</dbReference>
<keyword evidence="5 7" id="KW-0496">Mitochondrion</keyword>
<evidence type="ECO:0000256" key="4">
    <source>
        <dbReference type="ARBA" id="ARBA00022989"/>
    </source>
</evidence>
<name>A0AAN8IXD2_PATCE</name>
<proteinExistence type="predicted"/>
<evidence type="ECO:0000256" key="3">
    <source>
        <dbReference type="ARBA" id="ARBA00022792"/>
    </source>
</evidence>
<keyword evidence="4" id="KW-1133">Transmembrane helix</keyword>
<sequence>MSACRRLISLRNLNGIHPCNSTYITSCRLNSTDQHERHHPGVTPPGKLKRYMVNKLMNFYEKSENHVVLRYPKVYKIYRTFKTGMVGFFHDFKIYYRVTTELWGGKDLSDFSRVELEVYTHLPKAFWRLTPLLVVSGIPFGSSVFPLAYMFPRLLLSHHFWTPEQRIQFYTQDLKKQIEHYNPIIQSLKFHSRHITDENLQKKIRKIVGKLEHHVLPTTDEILQVKSLFHGSPYHIDRISITYLRHLAKSYGMSLRRKKLKQSILLLLYTDKAMVKEGIPTLLNHELERACFVRGLNPIGLRREERITFLIRWTQISENIDESSISLLLHSPVLLTSAQPTNLSLKKKKSRWQKESEET</sequence>
<feature type="domain" description="Letm1 RBD" evidence="8">
    <location>
        <begin position="165"/>
        <end position="359"/>
    </location>
</feature>
<evidence type="ECO:0000256" key="6">
    <source>
        <dbReference type="ARBA" id="ARBA00023136"/>
    </source>
</evidence>
<organism evidence="9 10">
    <name type="scientific">Patella caerulea</name>
    <name type="common">Rayed Mediterranean limpet</name>
    <dbReference type="NCBI Taxonomy" id="87958"/>
    <lineage>
        <taxon>Eukaryota</taxon>
        <taxon>Metazoa</taxon>
        <taxon>Spiralia</taxon>
        <taxon>Lophotrochozoa</taxon>
        <taxon>Mollusca</taxon>
        <taxon>Gastropoda</taxon>
        <taxon>Patellogastropoda</taxon>
        <taxon>Patelloidea</taxon>
        <taxon>Patellidae</taxon>
        <taxon>Patella</taxon>
    </lineage>
</organism>
<evidence type="ECO:0000256" key="1">
    <source>
        <dbReference type="ARBA" id="ARBA00004434"/>
    </source>
</evidence>
<keyword evidence="3" id="KW-0999">Mitochondrion inner membrane</keyword>
<dbReference type="GO" id="GO:0043022">
    <property type="term" value="F:ribosome binding"/>
    <property type="evidence" value="ECO:0007669"/>
    <property type="project" value="InterPro"/>
</dbReference>
<dbReference type="PROSITE" id="PS51758">
    <property type="entry name" value="LETM1_RBD"/>
    <property type="match status" value="1"/>
</dbReference>
<dbReference type="InterPro" id="IPR044202">
    <property type="entry name" value="LETM1/MDM38-like"/>
</dbReference>
<keyword evidence="6" id="KW-0472">Membrane</keyword>
<evidence type="ECO:0000256" key="7">
    <source>
        <dbReference type="PROSITE-ProRule" id="PRU01094"/>
    </source>
</evidence>
<keyword evidence="10" id="KW-1185">Reference proteome</keyword>
<gene>
    <name evidence="9" type="ORF">SNE40_022217</name>
</gene>
<evidence type="ECO:0000313" key="9">
    <source>
        <dbReference type="EMBL" id="KAK6165259.1"/>
    </source>
</evidence>
<dbReference type="PANTHER" id="PTHR14009">
    <property type="entry name" value="LEUCINE ZIPPER-EF-HAND CONTAINING TRANSMEMBRANE PROTEIN"/>
    <property type="match status" value="1"/>
</dbReference>
<comment type="caution">
    <text evidence="9">The sequence shown here is derived from an EMBL/GenBank/DDBJ whole genome shotgun (WGS) entry which is preliminary data.</text>
</comment>
<reference evidence="9 10" key="1">
    <citation type="submission" date="2024-01" db="EMBL/GenBank/DDBJ databases">
        <title>The genome of the rayed Mediterranean limpet Patella caerulea (Linnaeus, 1758).</title>
        <authorList>
            <person name="Anh-Thu Weber A."/>
            <person name="Halstead-Nussloch G."/>
        </authorList>
    </citation>
    <scope>NUCLEOTIDE SEQUENCE [LARGE SCALE GENOMIC DNA]</scope>
    <source>
        <strain evidence="9">AATW-2023a</strain>
        <tissue evidence="9">Whole specimen</tissue>
    </source>
</reference>
<keyword evidence="2" id="KW-0812">Transmembrane</keyword>
<dbReference type="AlphaFoldDB" id="A0AAN8IXD2"/>